<dbReference type="InterPro" id="IPR039506">
    <property type="entry name" value="SPOB_a"/>
</dbReference>
<dbReference type="Gene3D" id="1.10.287.130">
    <property type="match status" value="1"/>
</dbReference>
<dbReference type="Gene3D" id="3.30.565.30">
    <property type="entry name" value="Sporulation initiation phosphotransferase B (SpoOB), C-terminal domain"/>
    <property type="match status" value="1"/>
</dbReference>
<gene>
    <name evidence="5" type="ORF">ACFSJF_18200</name>
</gene>
<dbReference type="Proteomes" id="UP001597383">
    <property type="component" value="Unassembled WGS sequence"/>
</dbReference>
<evidence type="ECO:0000313" key="6">
    <source>
        <dbReference type="Proteomes" id="UP001597383"/>
    </source>
</evidence>
<sequence length="179" mass="20771">METKDVIELLRHQRHDLMNHMQIIQGYLSMGKKEKVEEKLSSLMQEFHNERKLMNLNAPELAIWLIQFNTISKNIRITYNIHTERKDLTFIDEVIMAACVSISNAYEQSGVKTELYDMELDIHDAIEDAGVVLKYAIWGKFLDKEKIKLLLKKINLGITIEVMDSEPDSFICEVSIPSD</sequence>
<keyword evidence="3" id="KW-0418">Kinase</keyword>
<keyword evidence="6" id="KW-1185">Reference proteome</keyword>
<dbReference type="InterPro" id="IPR016120">
    <property type="entry name" value="Sig_transdc_His_kin_SpoOB"/>
</dbReference>
<feature type="domain" description="SpoOB alpha-helical" evidence="4">
    <location>
        <begin position="2"/>
        <end position="56"/>
    </location>
</feature>
<protein>
    <submittedName>
        <fullName evidence="5">Spo0B domain-containing protein</fullName>
    </submittedName>
</protein>
<keyword evidence="2" id="KW-0808">Transferase</keyword>
<evidence type="ECO:0000313" key="5">
    <source>
        <dbReference type="EMBL" id="MFD2046210.1"/>
    </source>
</evidence>
<dbReference type="SUPFAM" id="SSF55890">
    <property type="entry name" value="Sporulation response regulatory protein Spo0B"/>
    <property type="match status" value="1"/>
</dbReference>
<keyword evidence="1" id="KW-0597">Phosphoprotein</keyword>
<dbReference type="InterPro" id="IPR037100">
    <property type="entry name" value="Spo0B_C_sf"/>
</dbReference>
<dbReference type="Pfam" id="PF14689">
    <property type="entry name" value="SPOB_a"/>
    <property type="match status" value="1"/>
</dbReference>
<name>A0ABW4W657_9BACI</name>
<evidence type="ECO:0000256" key="3">
    <source>
        <dbReference type="ARBA" id="ARBA00022777"/>
    </source>
</evidence>
<dbReference type="EMBL" id="JBHUHQ010000021">
    <property type="protein sequence ID" value="MFD2046210.1"/>
    <property type="molecule type" value="Genomic_DNA"/>
</dbReference>
<comment type="caution">
    <text evidence="5">The sequence shown here is derived from an EMBL/GenBank/DDBJ whole genome shotgun (WGS) entry which is preliminary data.</text>
</comment>
<evidence type="ECO:0000259" key="4">
    <source>
        <dbReference type="Pfam" id="PF14689"/>
    </source>
</evidence>
<evidence type="ECO:0000256" key="2">
    <source>
        <dbReference type="ARBA" id="ARBA00022679"/>
    </source>
</evidence>
<organism evidence="5 6">
    <name type="scientific">Ornithinibacillus salinisoli</name>
    <dbReference type="NCBI Taxonomy" id="1848459"/>
    <lineage>
        <taxon>Bacteria</taxon>
        <taxon>Bacillati</taxon>
        <taxon>Bacillota</taxon>
        <taxon>Bacilli</taxon>
        <taxon>Bacillales</taxon>
        <taxon>Bacillaceae</taxon>
        <taxon>Ornithinibacillus</taxon>
    </lineage>
</organism>
<dbReference type="RefSeq" id="WP_377556841.1">
    <property type="nucleotide sequence ID" value="NZ_JBHUHQ010000021.1"/>
</dbReference>
<accession>A0ABW4W657</accession>
<evidence type="ECO:0000256" key="1">
    <source>
        <dbReference type="ARBA" id="ARBA00022553"/>
    </source>
</evidence>
<proteinExistence type="predicted"/>
<reference evidence="6" key="1">
    <citation type="journal article" date="2019" name="Int. J. Syst. Evol. Microbiol.">
        <title>The Global Catalogue of Microorganisms (GCM) 10K type strain sequencing project: providing services to taxonomists for standard genome sequencing and annotation.</title>
        <authorList>
            <consortium name="The Broad Institute Genomics Platform"/>
            <consortium name="The Broad Institute Genome Sequencing Center for Infectious Disease"/>
            <person name="Wu L."/>
            <person name="Ma J."/>
        </authorList>
    </citation>
    <scope>NUCLEOTIDE SEQUENCE [LARGE SCALE GENOMIC DNA]</scope>
    <source>
        <strain evidence="6">R28</strain>
    </source>
</reference>